<gene>
    <name evidence="3" type="ORF">KUV50_15370</name>
</gene>
<evidence type="ECO:0000313" key="3">
    <source>
        <dbReference type="EMBL" id="MBY5959531.1"/>
    </source>
</evidence>
<name>A0A953LCI0_9BACT</name>
<comment type="caution">
    <text evidence="3">The sequence shown here is derived from an EMBL/GenBank/DDBJ whole genome shotgun (WGS) entry which is preliminary data.</text>
</comment>
<sequence>MRKDDMSAVQKTPVLVNQISSIVVFFLVSVTAGYGQYTTFHTGFEDDDLFDYLVPDSVTYVMEQLRPQWAVGIDGRALDLSADAVLRRPVLLDSSYEFTADSLADLSGQIWIRTKKHAAMGTPIMGNVCGEDRDGKGWMVYSRSNGSWGLQLNDGRKTVQYEPTERQAINDGEWHHLAFSLDRTKGEVWFYFDGKNVGIYQLGTLGSLESSFRTAVGGSDSYWKWGSSGQWTAFNGYIDEVRIENKKWSSVQVEEEYRKYRSIQDDSVLEGPLRVMTWNIWHGGRRFGQHVGVNRVIETIKEARPDVVGLIETYGSGEIIADSLGYYYYLISRNLSIMSRFPIKSTIQAFRPFNFGGAVLDVGKDREIAVLDTWLHYLPRTPMEIKAGKFSAEELIEAEGETRHAEVQQILKEIEAMQFGENTPVFFVGDFNSGSHLDWTAYTRDIHYDYVVEWPVSKAVLDAGFKDSYRELHIDELRDPGFTWTPIAAKSTHRYELLRDRIDYIYYRGPVRPIESKVIDYHPVMFPSDHAAVLSVFEWK</sequence>
<organism evidence="3 4">
    <name type="scientific">Membranihabitans marinus</name>
    <dbReference type="NCBI Taxonomy" id="1227546"/>
    <lineage>
        <taxon>Bacteria</taxon>
        <taxon>Pseudomonadati</taxon>
        <taxon>Bacteroidota</taxon>
        <taxon>Saprospiria</taxon>
        <taxon>Saprospirales</taxon>
        <taxon>Saprospiraceae</taxon>
        <taxon>Membranihabitans</taxon>
    </lineage>
</organism>
<dbReference type="Gene3D" id="2.60.120.200">
    <property type="match status" value="1"/>
</dbReference>
<keyword evidence="3" id="KW-0540">Nuclease</keyword>
<dbReference type="InterPro" id="IPR036691">
    <property type="entry name" value="Endo/exonu/phosph_ase_sf"/>
</dbReference>
<dbReference type="Proteomes" id="UP000753961">
    <property type="component" value="Unassembled WGS sequence"/>
</dbReference>
<dbReference type="Pfam" id="PF13385">
    <property type="entry name" value="Laminin_G_3"/>
    <property type="match status" value="1"/>
</dbReference>
<keyword evidence="1" id="KW-1133">Transmembrane helix</keyword>
<proteinExistence type="predicted"/>
<dbReference type="EMBL" id="JAHVHU010000015">
    <property type="protein sequence ID" value="MBY5959531.1"/>
    <property type="molecule type" value="Genomic_DNA"/>
</dbReference>
<feature type="domain" description="Endonuclease/exonuclease/phosphatase" evidence="2">
    <location>
        <begin position="276"/>
        <end position="530"/>
    </location>
</feature>
<dbReference type="Pfam" id="PF03372">
    <property type="entry name" value="Exo_endo_phos"/>
    <property type="match status" value="1"/>
</dbReference>
<dbReference type="RefSeq" id="WP_222581068.1">
    <property type="nucleotide sequence ID" value="NZ_JAHVHU010000015.1"/>
</dbReference>
<dbReference type="PANTHER" id="PTHR41349">
    <property type="match status" value="1"/>
</dbReference>
<reference evidence="3" key="1">
    <citation type="submission" date="2021-06" db="EMBL/GenBank/DDBJ databases">
        <title>44 bacteria genomes isolated from Dapeng, Shenzhen.</title>
        <authorList>
            <person name="Zheng W."/>
            <person name="Yu S."/>
            <person name="Huang Y."/>
        </authorList>
    </citation>
    <scope>NUCLEOTIDE SEQUENCE</scope>
    <source>
        <strain evidence="3">DP5N28-2</strain>
    </source>
</reference>
<feature type="transmembrane region" description="Helical" evidence="1">
    <location>
        <begin position="12"/>
        <end position="34"/>
    </location>
</feature>
<dbReference type="InterPro" id="IPR005135">
    <property type="entry name" value="Endo/exonuclease/phosphatase"/>
</dbReference>
<keyword evidence="1" id="KW-0812">Transmembrane</keyword>
<dbReference type="Gene3D" id="3.60.10.10">
    <property type="entry name" value="Endonuclease/exonuclease/phosphatase"/>
    <property type="match status" value="1"/>
</dbReference>
<dbReference type="InterPro" id="IPR013320">
    <property type="entry name" value="ConA-like_dom_sf"/>
</dbReference>
<evidence type="ECO:0000313" key="4">
    <source>
        <dbReference type="Proteomes" id="UP000753961"/>
    </source>
</evidence>
<keyword evidence="3" id="KW-0255">Endonuclease</keyword>
<evidence type="ECO:0000256" key="1">
    <source>
        <dbReference type="SAM" id="Phobius"/>
    </source>
</evidence>
<accession>A0A953LCI0</accession>
<keyword evidence="1" id="KW-0472">Membrane</keyword>
<keyword evidence="3" id="KW-0378">Hydrolase</keyword>
<dbReference type="SUPFAM" id="SSF49899">
    <property type="entry name" value="Concanavalin A-like lectins/glucanases"/>
    <property type="match status" value="1"/>
</dbReference>
<evidence type="ECO:0000259" key="2">
    <source>
        <dbReference type="Pfam" id="PF03372"/>
    </source>
</evidence>
<dbReference type="SUPFAM" id="SSF56219">
    <property type="entry name" value="DNase I-like"/>
    <property type="match status" value="1"/>
</dbReference>
<dbReference type="PANTHER" id="PTHR41349:SF1">
    <property type="entry name" value="PROTEIN CBG08683"/>
    <property type="match status" value="1"/>
</dbReference>
<dbReference type="GO" id="GO:0004519">
    <property type="term" value="F:endonuclease activity"/>
    <property type="evidence" value="ECO:0007669"/>
    <property type="project" value="UniProtKB-KW"/>
</dbReference>
<keyword evidence="4" id="KW-1185">Reference proteome</keyword>
<dbReference type="GO" id="GO:0004553">
    <property type="term" value="F:hydrolase activity, hydrolyzing O-glycosyl compounds"/>
    <property type="evidence" value="ECO:0007669"/>
    <property type="project" value="UniProtKB-ARBA"/>
</dbReference>
<protein>
    <submittedName>
        <fullName evidence="3">Endonuclease/exonuclease/phosphatase family protein</fullName>
    </submittedName>
</protein>
<dbReference type="GO" id="GO:0005975">
    <property type="term" value="P:carbohydrate metabolic process"/>
    <property type="evidence" value="ECO:0007669"/>
    <property type="project" value="UniProtKB-ARBA"/>
</dbReference>
<dbReference type="AlphaFoldDB" id="A0A953LCI0"/>